<feature type="compositionally biased region" description="Basic and acidic residues" evidence="1">
    <location>
        <begin position="31"/>
        <end position="46"/>
    </location>
</feature>
<accession>A0A1Y6ISS3</accession>
<gene>
    <name evidence="2" type="ORF">SBX37_00070</name>
    <name evidence="3" type="ORF">VIM7927_01945</name>
</gene>
<dbReference type="Proteomes" id="UP000196125">
    <property type="component" value="Unassembled WGS sequence"/>
</dbReference>
<dbReference type="RefSeq" id="WP_087480697.1">
    <property type="nucleotide sequence ID" value="NZ_AP024883.1"/>
</dbReference>
<reference evidence="2 5" key="2">
    <citation type="submission" date="2023-11" db="EMBL/GenBank/DDBJ databases">
        <title>Plant-associative lifestyle of Vibrio porteresiae and its evolutionary dynamics.</title>
        <authorList>
            <person name="Rameshkumar N."/>
            <person name="Kirti K."/>
        </authorList>
    </citation>
    <scope>NUCLEOTIDE SEQUENCE [LARGE SCALE GENOMIC DNA]</scope>
    <source>
        <strain evidence="2 5">MSSRF38</strain>
    </source>
</reference>
<dbReference type="EMBL" id="JAWRCO010000001">
    <property type="protein sequence ID" value="MDW6001304.1"/>
    <property type="molecule type" value="Genomic_DNA"/>
</dbReference>
<evidence type="ECO:0000256" key="1">
    <source>
        <dbReference type="SAM" id="MobiDB-lite"/>
    </source>
</evidence>
<dbReference type="AlphaFoldDB" id="A0A1Y6ISS3"/>
<protein>
    <submittedName>
        <fullName evidence="3">Uncharacterized protein</fullName>
    </submittedName>
</protein>
<evidence type="ECO:0000313" key="5">
    <source>
        <dbReference type="Proteomes" id="UP001283366"/>
    </source>
</evidence>
<sequence>MNIFSSTSHASIVTGFNFHKLTETNKNGVSSEKRQIQEQTAHDRPLEPNANKLDQAMQKYREKQLAYNLDHQSEIQQADQAAPTDPHDTTALKEKYRDTVQSHLSTYQEISDILRALEQQGEHFSSGLQQEISEFRDSLAKIEEQRPYLLEGQDPESGKTEFSDIKTLAKYAHDDYICEQKVNNLLEAKADKILPLVNDMNHLSLLSKITKDHIANTSKTVEHDSLHLVQSMATTRAALRMETKDALAESQVQADIINLLGTAIESFDQPKIDHKKHGFRHWLKKEANHLGMHFKTPEQYGEKMANHIKSETGLLLDAEMDKKSLLLHITQKNGAVGAQPSEGFLLNLQDTYDSIDNKYEKLAFSEAIDASEHIQWTTNIDGKKTLSYTPSALKKLEEAHATPGVSAQDKLQMGLSNAVDDMKLIPLKKSLITSFQPQVDQLQQKASHPFHLENHIAQGKAEITSNLMNDLMLSTDAQSMQEKIVLAAQIHNELCQNSLTAKNGGTTAILLDDMYKAVSRYRSISD</sequence>
<evidence type="ECO:0000313" key="4">
    <source>
        <dbReference type="Proteomes" id="UP000196125"/>
    </source>
</evidence>
<feature type="region of interest" description="Disordered" evidence="1">
    <location>
        <begin position="26"/>
        <end position="50"/>
    </location>
</feature>
<dbReference type="EMBL" id="FXXI01000002">
    <property type="protein sequence ID" value="SMS00676.1"/>
    <property type="molecule type" value="Genomic_DNA"/>
</dbReference>
<evidence type="ECO:0000313" key="3">
    <source>
        <dbReference type="EMBL" id="SMS00676.1"/>
    </source>
</evidence>
<dbReference type="Proteomes" id="UP001283366">
    <property type="component" value="Unassembled WGS sequence"/>
</dbReference>
<name>A0A1Y6ISS3_9VIBR</name>
<keyword evidence="5" id="KW-1185">Reference proteome</keyword>
<organism evidence="3 4">
    <name type="scientific">Vibrio mangrovi</name>
    <dbReference type="NCBI Taxonomy" id="474394"/>
    <lineage>
        <taxon>Bacteria</taxon>
        <taxon>Pseudomonadati</taxon>
        <taxon>Pseudomonadota</taxon>
        <taxon>Gammaproteobacteria</taxon>
        <taxon>Vibrionales</taxon>
        <taxon>Vibrionaceae</taxon>
        <taxon>Vibrio</taxon>
    </lineage>
</organism>
<evidence type="ECO:0000313" key="2">
    <source>
        <dbReference type="EMBL" id="MDW6001304.1"/>
    </source>
</evidence>
<proteinExistence type="predicted"/>
<reference evidence="3 4" key="1">
    <citation type="submission" date="2017-05" db="EMBL/GenBank/DDBJ databases">
        <authorList>
            <person name="Song R."/>
            <person name="Chenine A.L."/>
            <person name="Ruprecht R.M."/>
        </authorList>
    </citation>
    <scope>NUCLEOTIDE SEQUENCE [LARGE SCALE GENOMIC DNA]</scope>
    <source>
        <strain evidence="3 4">CECT 7927</strain>
    </source>
</reference>